<reference evidence="2" key="1">
    <citation type="submission" date="2019-08" db="EMBL/GenBank/DDBJ databases">
        <authorList>
            <person name="Kucharzyk K."/>
            <person name="Murdoch R.W."/>
            <person name="Higgins S."/>
            <person name="Loffler F."/>
        </authorList>
    </citation>
    <scope>NUCLEOTIDE SEQUENCE</scope>
</reference>
<evidence type="ECO:0000313" key="2">
    <source>
        <dbReference type="EMBL" id="MPL75860.1"/>
    </source>
</evidence>
<comment type="caution">
    <text evidence="2">The sequence shown here is derived from an EMBL/GenBank/DDBJ whole genome shotgun (WGS) entry which is preliminary data.</text>
</comment>
<name>A0A644UAG5_9ZZZZ</name>
<dbReference type="AlphaFoldDB" id="A0A644UAG5"/>
<gene>
    <name evidence="2" type="ORF">SDC9_21698</name>
</gene>
<dbReference type="EMBL" id="VSSQ01000092">
    <property type="protein sequence ID" value="MPL75860.1"/>
    <property type="molecule type" value="Genomic_DNA"/>
</dbReference>
<evidence type="ECO:0000256" key="1">
    <source>
        <dbReference type="SAM" id="MobiDB-lite"/>
    </source>
</evidence>
<accession>A0A644UAG5</accession>
<sequence>MEKTPKNSKKENLVSSEASKTKPASGIAAESVFDKLKRQLRTSAILGMGGLSLSAAGQSLEDPNKQADQEFLRNNKKTEVVVDTIKQDGKTYIKKEIYGEKITDPELAHSASSLDEIRIKYINREVRAYESVVINSRFKKLRESPEFKKFTKEETIQYGDKVITVRLFKEGYGEELIKYLKKAYGPNEAERIIAEWGINEESYETQGNLKRDQFVRGIVHGQNKEHSRWVYLAGGSGNEGTPFIGIVGTLPDGTKDIFMEGLAECGGNVVFERVSVPCEDIKSHNSEVLYKAF</sequence>
<protein>
    <submittedName>
        <fullName evidence="2">Uncharacterized protein</fullName>
    </submittedName>
</protein>
<feature type="compositionally biased region" description="Basic and acidic residues" evidence="1">
    <location>
        <begin position="1"/>
        <end position="12"/>
    </location>
</feature>
<organism evidence="2">
    <name type="scientific">bioreactor metagenome</name>
    <dbReference type="NCBI Taxonomy" id="1076179"/>
    <lineage>
        <taxon>unclassified sequences</taxon>
        <taxon>metagenomes</taxon>
        <taxon>ecological metagenomes</taxon>
    </lineage>
</organism>
<proteinExistence type="predicted"/>
<feature type="region of interest" description="Disordered" evidence="1">
    <location>
        <begin position="1"/>
        <end position="26"/>
    </location>
</feature>